<feature type="signal peptide" evidence="1">
    <location>
        <begin position="1"/>
        <end position="20"/>
    </location>
</feature>
<evidence type="ECO:0000313" key="3">
    <source>
        <dbReference type="Proteomes" id="UP000277579"/>
    </source>
</evidence>
<keyword evidence="1" id="KW-0732">Signal</keyword>
<dbReference type="EMBL" id="RBLC01000002">
    <property type="protein sequence ID" value="RKS23312.1"/>
    <property type="molecule type" value="Genomic_DNA"/>
</dbReference>
<name>A0A495ME08_9FLAO</name>
<gene>
    <name evidence="2" type="ORF">CLV94_2219</name>
</gene>
<feature type="chain" id="PRO_5019868722" description="Lipoprotein" evidence="1">
    <location>
        <begin position="21"/>
        <end position="134"/>
    </location>
</feature>
<dbReference type="RefSeq" id="WP_147406619.1">
    <property type="nucleotide sequence ID" value="NZ_RBLC01000002.1"/>
</dbReference>
<sequence length="134" mass="14372">MKKFALKTMALVLFVSTALTSCSSDDDSGSSQTTEKEFVTAVTGPTTGTVNQEVTLNVTFAVNNSCGEFNKFIVATSGNTKTIEVEAKYTGNNCGTTPSTKTQPYKFTVNQAGTYVFKFKKSATEFITQTVVIS</sequence>
<keyword evidence="3" id="KW-1185">Reference proteome</keyword>
<comment type="caution">
    <text evidence="2">The sequence shown here is derived from an EMBL/GenBank/DDBJ whole genome shotgun (WGS) entry which is preliminary data.</text>
</comment>
<dbReference type="OrthoDB" id="660065at2"/>
<proteinExistence type="predicted"/>
<evidence type="ECO:0008006" key="4">
    <source>
        <dbReference type="Google" id="ProtNLM"/>
    </source>
</evidence>
<accession>A0A495ME08</accession>
<organism evidence="2 3">
    <name type="scientific">Flavobacterium endophyticum</name>
    <dbReference type="NCBI Taxonomy" id="1540163"/>
    <lineage>
        <taxon>Bacteria</taxon>
        <taxon>Pseudomonadati</taxon>
        <taxon>Bacteroidota</taxon>
        <taxon>Flavobacteriia</taxon>
        <taxon>Flavobacteriales</taxon>
        <taxon>Flavobacteriaceae</taxon>
        <taxon>Flavobacterium</taxon>
    </lineage>
</organism>
<evidence type="ECO:0000313" key="2">
    <source>
        <dbReference type="EMBL" id="RKS23312.1"/>
    </source>
</evidence>
<dbReference type="PROSITE" id="PS51257">
    <property type="entry name" value="PROKAR_LIPOPROTEIN"/>
    <property type="match status" value="1"/>
</dbReference>
<dbReference type="AlphaFoldDB" id="A0A495ME08"/>
<reference evidence="2 3" key="1">
    <citation type="submission" date="2018-10" db="EMBL/GenBank/DDBJ databases">
        <title>Genomic Encyclopedia of Archaeal and Bacterial Type Strains, Phase II (KMG-II): from individual species to whole genera.</title>
        <authorList>
            <person name="Goeker M."/>
        </authorList>
    </citation>
    <scope>NUCLEOTIDE SEQUENCE [LARGE SCALE GENOMIC DNA]</scope>
    <source>
        <strain evidence="2 3">DSM 29537</strain>
    </source>
</reference>
<dbReference type="Proteomes" id="UP000277579">
    <property type="component" value="Unassembled WGS sequence"/>
</dbReference>
<protein>
    <recommendedName>
        <fullName evidence="4">Lipoprotein</fullName>
    </recommendedName>
</protein>
<evidence type="ECO:0000256" key="1">
    <source>
        <dbReference type="SAM" id="SignalP"/>
    </source>
</evidence>